<proteinExistence type="predicted"/>
<dbReference type="SUPFAM" id="SSF51004">
    <property type="entry name" value="C-terminal (heme d1) domain of cytochrome cd1-nitrite reductase"/>
    <property type="match status" value="1"/>
</dbReference>
<gene>
    <name evidence="3" type="ORF">GCM10022224_094330</name>
</gene>
<dbReference type="Pfam" id="PF03736">
    <property type="entry name" value="EPTP"/>
    <property type="match status" value="4"/>
</dbReference>
<evidence type="ECO:0008006" key="5">
    <source>
        <dbReference type="Google" id="ProtNLM"/>
    </source>
</evidence>
<dbReference type="InterPro" id="IPR009039">
    <property type="entry name" value="EAR"/>
</dbReference>
<accession>A0ABP7E5P9</accession>
<dbReference type="Proteomes" id="UP001500902">
    <property type="component" value="Unassembled WGS sequence"/>
</dbReference>
<keyword evidence="2" id="KW-0677">Repeat</keyword>
<name>A0ABP7E5P9_9ACTN</name>
<dbReference type="PANTHER" id="PTHR15261">
    <property type="entry name" value="THROMBOSPONDIN-TYPE LAMININ G DOMAIN AND EAR REPEAT-CONTAINING"/>
    <property type="match status" value="1"/>
</dbReference>
<keyword evidence="1" id="KW-0732">Signal</keyword>
<evidence type="ECO:0000313" key="3">
    <source>
        <dbReference type="EMBL" id="GAA3713868.1"/>
    </source>
</evidence>
<evidence type="ECO:0000256" key="1">
    <source>
        <dbReference type="ARBA" id="ARBA00022729"/>
    </source>
</evidence>
<dbReference type="RefSeq" id="WP_344894855.1">
    <property type="nucleotide sequence ID" value="NZ_BAAAZP010000224.1"/>
</dbReference>
<keyword evidence="4" id="KW-1185">Reference proteome</keyword>
<dbReference type="InterPro" id="IPR005492">
    <property type="entry name" value="EPTP"/>
</dbReference>
<comment type="caution">
    <text evidence="3">The sequence shown here is derived from an EMBL/GenBank/DDBJ whole genome shotgun (WGS) entry which is preliminary data.</text>
</comment>
<dbReference type="InterPro" id="IPR011048">
    <property type="entry name" value="Haem_d1_sf"/>
</dbReference>
<protein>
    <recommendedName>
        <fullName evidence="5">EPTP domain-containing protein</fullName>
    </recommendedName>
</protein>
<dbReference type="PANTHER" id="PTHR15261:SF4">
    <property type="entry name" value="THROMBOSPONDIN-TYPE LAMININ G DOMAIN AND EAR REPEAT-CONTAINING PROTEIN"/>
    <property type="match status" value="1"/>
</dbReference>
<organism evidence="3 4">
    <name type="scientific">Nonomuraea antimicrobica</name>
    <dbReference type="NCBI Taxonomy" id="561173"/>
    <lineage>
        <taxon>Bacteria</taxon>
        <taxon>Bacillati</taxon>
        <taxon>Actinomycetota</taxon>
        <taxon>Actinomycetes</taxon>
        <taxon>Streptosporangiales</taxon>
        <taxon>Streptosporangiaceae</taxon>
        <taxon>Nonomuraea</taxon>
    </lineage>
</organism>
<dbReference type="EMBL" id="BAAAZP010000224">
    <property type="protein sequence ID" value="GAA3713868.1"/>
    <property type="molecule type" value="Genomic_DNA"/>
</dbReference>
<sequence>MHLVEWCRIPTSGARAVEPFEQDGLSLLAIPQLAVDVPGQPAQMNGGDSDTELVVLRRTAEGFEPFQSLPVPGGEDAEFFRIGERAFLATASIRRGRGPYDFGVDSQVYEWDGARFVPFQSVPGFAAKQWRHFALDDQHFLALAQGVPQPGNQPSRIYRWDGRAFEPFQEIHSEQGYNWHAFRVAGHDFLAHADHLAPSILYRWDGTRFAIHQKLADQHGRAFAAFSADGEHYLLVGCILSPSRLLRWDGETFVEHATLDGLGTREFAVLHTESGLYVLRVNFIHGTPAAPTTALTSQLYRWQDGGLQVVEEFPTTGGTDVAVFTDDRGPLVAVSNGLAADVRFAAESVVYRFVEGEDR</sequence>
<dbReference type="PROSITE" id="PS50912">
    <property type="entry name" value="EAR"/>
    <property type="match status" value="4"/>
</dbReference>
<evidence type="ECO:0000256" key="2">
    <source>
        <dbReference type="ARBA" id="ARBA00022737"/>
    </source>
</evidence>
<evidence type="ECO:0000313" key="4">
    <source>
        <dbReference type="Proteomes" id="UP001500902"/>
    </source>
</evidence>
<reference evidence="4" key="1">
    <citation type="journal article" date="2019" name="Int. J. Syst. Evol. Microbiol.">
        <title>The Global Catalogue of Microorganisms (GCM) 10K type strain sequencing project: providing services to taxonomists for standard genome sequencing and annotation.</title>
        <authorList>
            <consortium name="The Broad Institute Genomics Platform"/>
            <consortium name="The Broad Institute Genome Sequencing Center for Infectious Disease"/>
            <person name="Wu L."/>
            <person name="Ma J."/>
        </authorList>
    </citation>
    <scope>NUCLEOTIDE SEQUENCE [LARGE SCALE GENOMIC DNA]</scope>
    <source>
        <strain evidence="4">JCM 16904</strain>
    </source>
</reference>